<sequence>MAQLADCWRRGGPDAVADVLRHSRDLRGAELVRAAIAQIAGFDNGQPLPPVPAAARDRMILLDIIIAFGQIEAARACARACYPDDASSPNPVLTGLNHLQALLGHMPALPEGQADLADDPTLDVQIVPRPGADRLLLVFTGGAHKLNGPLAVAHRWLCRLGSHIAYLRDFAGLHFLGGIGSLGAGYPAMIDGLHGIARSLGARRILCLGSSSGSYGALNCGLDLGARRILCLAGPTVLDGAVPLLLERHRLLGPDAPPLDTGALDLARRYAAAERRPRVRMLFGADNAVDRREAEHLGRVPGVELVPLRGIAIHGVMAPLIAAGGFDPHLHWLIGPGALTRGPRRPT</sequence>
<accession>A0A3N1KX53</accession>
<evidence type="ECO:0000313" key="1">
    <source>
        <dbReference type="EMBL" id="ROP83190.1"/>
    </source>
</evidence>
<name>A0A3N1KX53_9PROT</name>
<organism evidence="1 2">
    <name type="scientific">Stella humosa</name>
    <dbReference type="NCBI Taxonomy" id="94"/>
    <lineage>
        <taxon>Bacteria</taxon>
        <taxon>Pseudomonadati</taxon>
        <taxon>Pseudomonadota</taxon>
        <taxon>Alphaproteobacteria</taxon>
        <taxon>Rhodospirillales</taxon>
        <taxon>Stellaceae</taxon>
        <taxon>Stella</taxon>
    </lineage>
</organism>
<dbReference type="EMBL" id="RJKX01000017">
    <property type="protein sequence ID" value="ROP83190.1"/>
    <property type="molecule type" value="Genomic_DNA"/>
</dbReference>
<reference evidence="1 2" key="1">
    <citation type="submission" date="2018-11" db="EMBL/GenBank/DDBJ databases">
        <title>Genomic Encyclopedia of Type Strains, Phase IV (KMG-IV): sequencing the most valuable type-strain genomes for metagenomic binning, comparative biology and taxonomic classification.</title>
        <authorList>
            <person name="Goeker M."/>
        </authorList>
    </citation>
    <scope>NUCLEOTIDE SEQUENCE [LARGE SCALE GENOMIC DNA]</scope>
    <source>
        <strain evidence="1 2">DSM 5900</strain>
    </source>
</reference>
<proteinExistence type="predicted"/>
<comment type="caution">
    <text evidence="1">The sequence shown here is derived from an EMBL/GenBank/DDBJ whole genome shotgun (WGS) entry which is preliminary data.</text>
</comment>
<dbReference type="Proteomes" id="UP000278222">
    <property type="component" value="Unassembled WGS sequence"/>
</dbReference>
<gene>
    <name evidence="1" type="ORF">EDC65_4721</name>
</gene>
<evidence type="ECO:0008006" key="3">
    <source>
        <dbReference type="Google" id="ProtNLM"/>
    </source>
</evidence>
<dbReference type="RefSeq" id="WP_142235632.1">
    <property type="nucleotide sequence ID" value="NZ_AP019700.1"/>
</dbReference>
<dbReference type="AlphaFoldDB" id="A0A3N1KX53"/>
<protein>
    <recommendedName>
        <fullName evidence="3">Alpha/beta hydrolase</fullName>
    </recommendedName>
</protein>
<keyword evidence="2" id="KW-1185">Reference proteome</keyword>
<evidence type="ECO:0000313" key="2">
    <source>
        <dbReference type="Proteomes" id="UP000278222"/>
    </source>
</evidence>